<organism evidence="5 9">
    <name type="scientific">Plasmodium vivax</name>
    <name type="common">malaria parasite P. vivax</name>
    <dbReference type="NCBI Taxonomy" id="5855"/>
    <lineage>
        <taxon>Eukaryota</taxon>
        <taxon>Sar</taxon>
        <taxon>Alveolata</taxon>
        <taxon>Apicomplexa</taxon>
        <taxon>Aconoidasida</taxon>
        <taxon>Haemosporida</taxon>
        <taxon>Plasmodiidae</taxon>
        <taxon>Plasmodium</taxon>
        <taxon>Plasmodium (Plasmodium)</taxon>
    </lineage>
</organism>
<dbReference type="InterPro" id="IPR044885">
    <property type="entry name" value="PRESA_N_sf"/>
</dbReference>
<reference evidence="7 8" key="1">
    <citation type="submission" date="2016-07" db="EMBL/GenBank/DDBJ databases">
        <authorList>
            <consortium name="Pathogen Informatics"/>
        </authorList>
    </citation>
    <scope>NUCLEOTIDE SEQUENCE [LARGE SCALE GENOMIC DNA]</scope>
    <source>
        <strain evidence="3">PvW1</strain>
    </source>
</reference>
<dbReference type="VEuPathDB" id="PlasmoDB:PVP01_1470600"/>
<name>A0A1G4HLJ5_PLAVI</name>
<dbReference type="AlphaFoldDB" id="A0A1G4HLJ5"/>
<protein>
    <submittedName>
        <fullName evidence="3">(malaria parasite P. vivax) hypothetical protein</fullName>
    </submittedName>
</protein>
<evidence type="ECO:0000313" key="7">
    <source>
        <dbReference type="Proteomes" id="UP000196402"/>
    </source>
</evidence>
<dbReference type="Gene3D" id="6.10.280.180">
    <property type="entry name" value="Plasmodium RESA, N-terminal helical domain"/>
    <property type="match status" value="1"/>
</dbReference>
<accession>A0A1G4HLJ5</accession>
<evidence type="ECO:0000256" key="1">
    <source>
        <dbReference type="SAM" id="Phobius"/>
    </source>
</evidence>
<dbReference type="EMBL" id="LT615252">
    <property type="protein sequence ID" value="SCO70280.1"/>
    <property type="molecule type" value="Genomic_DNA"/>
</dbReference>
<dbReference type="Proteomes" id="UP000779233">
    <property type="component" value="Unassembled WGS sequence"/>
</dbReference>
<keyword evidence="1" id="KW-0812">Transmembrane</keyword>
<evidence type="ECO:0000313" key="3">
    <source>
        <dbReference type="EMBL" id="CAG9472655.1"/>
    </source>
</evidence>
<proteinExistence type="predicted"/>
<dbReference type="EMBL" id="CAJZCX010000003">
    <property type="protein sequence ID" value="CAG9472655.1"/>
    <property type="molecule type" value="Genomic_DNA"/>
</dbReference>
<dbReference type="EMBL" id="LT635625">
    <property type="protein sequence ID" value="VUZ99228.1"/>
    <property type="molecule type" value="Genomic_DNA"/>
</dbReference>
<dbReference type="Pfam" id="PF09687">
    <property type="entry name" value="PRESAN"/>
    <property type="match status" value="1"/>
</dbReference>
<dbReference type="VEuPathDB" id="PlasmoDB:PVPAM_140079500"/>
<dbReference type="EMBL" id="LT615269">
    <property type="protein sequence ID" value="SCO75772.1"/>
    <property type="molecule type" value="Genomic_DNA"/>
</dbReference>
<feature type="domain" description="Plasmodium RESA N-terminal" evidence="2">
    <location>
        <begin position="127"/>
        <end position="247"/>
    </location>
</feature>
<dbReference type="Proteomes" id="UP000196402">
    <property type="component" value="Chromosome 14"/>
</dbReference>
<sequence length="276" mass="32605">MSSENAENRYFLCFICCTRSTVYLAAIIFLVLLKIFSFDKMNVSQTQISNRYLSQFCENNNCTYDALKNKNGKTNLIASEVDSSCGTQEKSVETYYETNEENNAPIKLNSVDIAIMRKKCFEEHIHLTEEELYNLVNTLESVPCKCDMNSIWWQLRYIEAGKFDNIQNVLSKHLKVLAEKYKANDNFLDGKLEYCSEIIWRRKKEHEVFYNMRFYALLDRESFELNEFVDIINESRESISKFEQELINTNESLFNEKVKEKNDIIERIIDSYFGNY</sequence>
<evidence type="ECO:0000259" key="2">
    <source>
        <dbReference type="Pfam" id="PF09687"/>
    </source>
</evidence>
<dbReference type="PANTHER" id="PTHR36193">
    <property type="entry name" value="PHISTB DOMAIN-CONTAINING RESA-LIKE PROTEIN 1"/>
    <property type="match status" value="1"/>
</dbReference>
<dbReference type="Proteomes" id="UP000220605">
    <property type="component" value="Chromosome 14"/>
</dbReference>
<evidence type="ECO:0000313" key="6">
    <source>
        <dbReference type="EMBL" id="VUZ99228.1"/>
    </source>
</evidence>
<dbReference type="VEuPathDB" id="PlasmoDB:PVW1_140077100"/>
<gene>
    <name evidence="5" type="ORF">PVC01_140076600</name>
    <name evidence="6" type="ORF">PVP01_1470600</name>
    <name evidence="4" type="ORF">PVT01_140076100</name>
    <name evidence="3" type="ORF">PVW1_140077100</name>
</gene>
<evidence type="ECO:0000313" key="9">
    <source>
        <dbReference type="Proteomes" id="UP000305196"/>
    </source>
</evidence>
<evidence type="ECO:0000313" key="5">
    <source>
        <dbReference type="EMBL" id="SCO75772.1"/>
    </source>
</evidence>
<keyword evidence="1" id="KW-0472">Membrane</keyword>
<dbReference type="OrthoDB" id="380740at2759"/>
<evidence type="ECO:0000313" key="4">
    <source>
        <dbReference type="EMBL" id="SCO70280.1"/>
    </source>
</evidence>
<keyword evidence="1" id="KW-1133">Transmembrane helix</keyword>
<dbReference type="VEuPathDB" id="PlasmoDB:PVX_101550"/>
<dbReference type="InterPro" id="IPR019111">
    <property type="entry name" value="PRESA_N"/>
</dbReference>
<dbReference type="NCBIfam" id="TIGR01639">
    <property type="entry name" value="P_fal_TIGR01639"/>
    <property type="match status" value="1"/>
</dbReference>
<feature type="transmembrane region" description="Helical" evidence="1">
    <location>
        <begin position="12"/>
        <end position="36"/>
    </location>
</feature>
<evidence type="ECO:0000313" key="8">
    <source>
        <dbReference type="Proteomes" id="UP000220605"/>
    </source>
</evidence>
<dbReference type="Proteomes" id="UP000305196">
    <property type="component" value="Chromosome 14"/>
</dbReference>
<dbReference type="InterPro" id="IPR006526">
    <property type="entry name" value="Export_prot_PHISTa/b/c"/>
</dbReference>
<dbReference type="PANTHER" id="PTHR36193:SF23">
    <property type="entry name" value="PHISTB DOMAIN-CONTAINING RESA-LIKE PROTEIN 1"/>
    <property type="match status" value="1"/>
</dbReference>